<organism evidence="1 2">
    <name type="scientific">Halorientalis regularis</name>
    <dbReference type="NCBI Taxonomy" id="660518"/>
    <lineage>
        <taxon>Archaea</taxon>
        <taxon>Methanobacteriati</taxon>
        <taxon>Methanobacteriota</taxon>
        <taxon>Stenosarchaea group</taxon>
        <taxon>Halobacteria</taxon>
        <taxon>Halobacteriales</taxon>
        <taxon>Haloarculaceae</taxon>
        <taxon>Halorientalis</taxon>
    </lineage>
</organism>
<evidence type="ECO:0000313" key="2">
    <source>
        <dbReference type="Proteomes" id="UP000199076"/>
    </source>
</evidence>
<proteinExistence type="predicted"/>
<dbReference type="RefSeq" id="WP_092690096.1">
    <property type="nucleotide sequence ID" value="NZ_FNBK01000004.1"/>
</dbReference>
<evidence type="ECO:0008006" key="3">
    <source>
        <dbReference type="Google" id="ProtNLM"/>
    </source>
</evidence>
<dbReference type="STRING" id="660518.SAMN05216218_104281"/>
<accession>A0A1G7JBP4</accession>
<keyword evidence="2" id="KW-1185">Reference proteome</keyword>
<dbReference type="AlphaFoldDB" id="A0A1G7JBP4"/>
<dbReference type="Proteomes" id="UP000199076">
    <property type="component" value="Unassembled WGS sequence"/>
</dbReference>
<dbReference type="OrthoDB" id="234257at2157"/>
<protein>
    <recommendedName>
        <fullName evidence="3">GCN5-related N-acetyltransferase</fullName>
    </recommendedName>
</protein>
<dbReference type="EMBL" id="FNBK01000004">
    <property type="protein sequence ID" value="SDF22325.1"/>
    <property type="molecule type" value="Genomic_DNA"/>
</dbReference>
<name>A0A1G7JBP4_9EURY</name>
<sequence length="107" mass="12365">MGQRTLDGDDLSDLRAEYDRLVHERLPAAARDGEEWPIHADHCFARIVLDDLFEDEWYDHVDGRPAYEHLSAAELRGAIDTAHRLLDEGPSLATELNRNSLRWRDEL</sequence>
<reference evidence="2" key="1">
    <citation type="submission" date="2016-10" db="EMBL/GenBank/DDBJ databases">
        <authorList>
            <person name="Varghese N."/>
            <person name="Submissions S."/>
        </authorList>
    </citation>
    <scope>NUCLEOTIDE SEQUENCE [LARGE SCALE GENOMIC DNA]</scope>
    <source>
        <strain evidence="2">IBRC-M 10760</strain>
    </source>
</reference>
<evidence type="ECO:0000313" key="1">
    <source>
        <dbReference type="EMBL" id="SDF22325.1"/>
    </source>
</evidence>
<gene>
    <name evidence="1" type="ORF">SAMN05216218_104281</name>
</gene>